<evidence type="ECO:0000313" key="2">
    <source>
        <dbReference type="Proteomes" id="UP001066276"/>
    </source>
</evidence>
<organism evidence="1 2">
    <name type="scientific">Pleurodeles waltl</name>
    <name type="common">Iberian ribbed newt</name>
    <dbReference type="NCBI Taxonomy" id="8319"/>
    <lineage>
        <taxon>Eukaryota</taxon>
        <taxon>Metazoa</taxon>
        <taxon>Chordata</taxon>
        <taxon>Craniata</taxon>
        <taxon>Vertebrata</taxon>
        <taxon>Euteleostomi</taxon>
        <taxon>Amphibia</taxon>
        <taxon>Batrachia</taxon>
        <taxon>Caudata</taxon>
        <taxon>Salamandroidea</taxon>
        <taxon>Salamandridae</taxon>
        <taxon>Pleurodelinae</taxon>
        <taxon>Pleurodeles</taxon>
    </lineage>
</organism>
<proteinExistence type="predicted"/>
<evidence type="ECO:0000313" key="1">
    <source>
        <dbReference type="EMBL" id="KAJ1102053.1"/>
    </source>
</evidence>
<comment type="caution">
    <text evidence="1">The sequence shown here is derived from an EMBL/GenBank/DDBJ whole genome shotgun (WGS) entry which is preliminary data.</text>
</comment>
<accession>A0AAV7MF63</accession>
<dbReference type="EMBL" id="JANPWB010000014">
    <property type="protein sequence ID" value="KAJ1102053.1"/>
    <property type="molecule type" value="Genomic_DNA"/>
</dbReference>
<dbReference type="AlphaFoldDB" id="A0AAV7MF63"/>
<sequence length="109" mass="12171">MIGTKWFADDEVSNDMSSQCEFGVLVRRANETQVGEGNGVPIQGDKIAEKRKKNVQEEGMTSLETGPDSIYVCVEPEAPMGRAEHPSNAYNQGQYWFPDLRCYYMASLA</sequence>
<gene>
    <name evidence="1" type="ORF">NDU88_007111</name>
</gene>
<name>A0AAV7MF63_PLEWA</name>
<keyword evidence="2" id="KW-1185">Reference proteome</keyword>
<dbReference type="Proteomes" id="UP001066276">
    <property type="component" value="Chromosome 10"/>
</dbReference>
<reference evidence="1" key="1">
    <citation type="journal article" date="2022" name="bioRxiv">
        <title>Sequencing and chromosome-scale assembly of the giantPleurodeles waltlgenome.</title>
        <authorList>
            <person name="Brown T."/>
            <person name="Elewa A."/>
            <person name="Iarovenko S."/>
            <person name="Subramanian E."/>
            <person name="Araus A.J."/>
            <person name="Petzold A."/>
            <person name="Susuki M."/>
            <person name="Suzuki K.-i.T."/>
            <person name="Hayashi T."/>
            <person name="Toyoda A."/>
            <person name="Oliveira C."/>
            <person name="Osipova E."/>
            <person name="Leigh N.D."/>
            <person name="Simon A."/>
            <person name="Yun M.H."/>
        </authorList>
    </citation>
    <scope>NUCLEOTIDE SEQUENCE</scope>
    <source>
        <strain evidence="1">20211129_DDA</strain>
        <tissue evidence="1">Liver</tissue>
    </source>
</reference>
<protein>
    <submittedName>
        <fullName evidence="1">Uncharacterized protein</fullName>
    </submittedName>
</protein>